<organism evidence="2 3">
    <name type="scientific">Aquitalea aquatica</name>
    <dbReference type="NCBI Taxonomy" id="3044273"/>
    <lineage>
        <taxon>Bacteria</taxon>
        <taxon>Pseudomonadati</taxon>
        <taxon>Pseudomonadota</taxon>
        <taxon>Betaproteobacteria</taxon>
        <taxon>Neisseriales</taxon>
        <taxon>Chromobacteriaceae</taxon>
        <taxon>Aquitalea</taxon>
    </lineage>
</organism>
<dbReference type="RefSeq" id="WP_181835171.1">
    <property type="nucleotide sequence ID" value="NZ_JACERN010000022.1"/>
</dbReference>
<evidence type="ECO:0000313" key="2">
    <source>
        <dbReference type="EMBL" id="MBA4707931.1"/>
    </source>
</evidence>
<evidence type="ECO:0000313" key="3">
    <source>
        <dbReference type="Proteomes" id="UP000545606"/>
    </source>
</evidence>
<name>A0A838YB92_9NEIS</name>
<dbReference type="EMBL" id="JACERN010000022">
    <property type="protein sequence ID" value="MBA4707931.1"/>
    <property type="molecule type" value="Genomic_DNA"/>
</dbReference>
<keyword evidence="1" id="KW-0732">Signal</keyword>
<gene>
    <name evidence="2" type="ORF">H2Z84_05990</name>
</gene>
<reference evidence="2 3" key="1">
    <citation type="submission" date="2020-07" db="EMBL/GenBank/DDBJ databases">
        <title>Draft genome sequence of violacein-producing bacteria and related species.</title>
        <authorList>
            <person name="Wilson H.S."/>
            <person name="De Leon M.E."/>
        </authorList>
    </citation>
    <scope>NUCLEOTIDE SEQUENCE [LARGE SCALE GENOMIC DNA]</scope>
    <source>
        <strain evidence="2 3">HSC-21Su07</strain>
    </source>
</reference>
<dbReference type="Proteomes" id="UP000545606">
    <property type="component" value="Unassembled WGS sequence"/>
</dbReference>
<comment type="caution">
    <text evidence="2">The sequence shown here is derived from an EMBL/GenBank/DDBJ whole genome shotgun (WGS) entry which is preliminary data.</text>
</comment>
<keyword evidence="3" id="KW-1185">Reference proteome</keyword>
<protein>
    <submittedName>
        <fullName evidence="2">Uncharacterized protein</fullName>
    </submittedName>
</protein>
<evidence type="ECO:0000256" key="1">
    <source>
        <dbReference type="SAM" id="SignalP"/>
    </source>
</evidence>
<proteinExistence type="predicted"/>
<dbReference type="AlphaFoldDB" id="A0A838YB92"/>
<feature type="signal peptide" evidence="1">
    <location>
        <begin position="1"/>
        <end position="22"/>
    </location>
</feature>
<feature type="chain" id="PRO_5032766112" evidence="1">
    <location>
        <begin position="23"/>
        <end position="203"/>
    </location>
</feature>
<dbReference type="PROSITE" id="PS51257">
    <property type="entry name" value="PROKAR_LIPOPROTEIN"/>
    <property type="match status" value="1"/>
</dbReference>
<accession>A0A838YB92</accession>
<sequence length="203" mass="21852">MRGLPVLLLWFAGLSCAAPVRAAVVSISVADSAGPACELLAVALTQHTQSHSVWDALGGWGPGAAHLTANRADFYLFRPSSGQLRKLLSLDAPARWRQSDRYQMRPRILPDGSLLFSLHGCPPQQENCTEQQYYQLSADGAYQQITAWPAASAKESANLRQCTSLQSYQGGKTLINIGPSGGPWRPVLQLEGSVLRPFAAPAP</sequence>